<keyword evidence="7" id="KW-0408">Iron</keyword>
<feature type="domain" description="Fe-S cluster assembly protein Dre2 N-terminal" evidence="12">
    <location>
        <begin position="34"/>
        <end position="132"/>
    </location>
</feature>
<dbReference type="STRING" id="1314777.A0A164ZJ19"/>
<evidence type="ECO:0000259" key="12">
    <source>
        <dbReference type="Pfam" id="PF16803"/>
    </source>
</evidence>
<evidence type="ECO:0000256" key="6">
    <source>
        <dbReference type="ARBA" id="ARBA00022723"/>
    </source>
</evidence>
<evidence type="ECO:0000256" key="9">
    <source>
        <dbReference type="ARBA" id="ARBA00023128"/>
    </source>
</evidence>
<dbReference type="Pfam" id="PF05093">
    <property type="entry name" value="CIAPIN1"/>
    <property type="match status" value="1"/>
</dbReference>
<dbReference type="HAMAP" id="MF_03115">
    <property type="entry name" value="Anamorsin"/>
    <property type="match status" value="1"/>
</dbReference>
<dbReference type="EMBL" id="KV419396">
    <property type="protein sequence ID" value="KZS97768.1"/>
    <property type="molecule type" value="Genomic_DNA"/>
</dbReference>
<feature type="domain" description="Anamorsin C-terminal" evidence="11">
    <location>
        <begin position="203"/>
        <end position="307"/>
    </location>
</feature>
<evidence type="ECO:0000256" key="1">
    <source>
        <dbReference type="ARBA" id="ARBA00001966"/>
    </source>
</evidence>
<evidence type="ECO:0000256" key="2">
    <source>
        <dbReference type="ARBA" id="ARBA00004496"/>
    </source>
</evidence>
<organism evidence="13 14">
    <name type="scientific">Sistotremastrum niveocremeum HHB9708</name>
    <dbReference type="NCBI Taxonomy" id="1314777"/>
    <lineage>
        <taxon>Eukaryota</taxon>
        <taxon>Fungi</taxon>
        <taxon>Dikarya</taxon>
        <taxon>Basidiomycota</taxon>
        <taxon>Agaricomycotina</taxon>
        <taxon>Agaricomycetes</taxon>
        <taxon>Sistotremastrales</taxon>
        <taxon>Sistotremastraceae</taxon>
        <taxon>Sertulicium</taxon>
        <taxon>Sertulicium niveocremeum</taxon>
    </lineage>
</organism>
<dbReference type="Pfam" id="PF16803">
    <property type="entry name" value="DRE2_N"/>
    <property type="match status" value="1"/>
</dbReference>
<comment type="subcellular location">
    <subcellularLocation>
        <location evidence="2">Cytoplasm</location>
    </subcellularLocation>
</comment>
<evidence type="ECO:0000256" key="10">
    <source>
        <dbReference type="SAM" id="MobiDB-lite"/>
    </source>
</evidence>
<dbReference type="GO" id="GO:0005737">
    <property type="term" value="C:cytoplasm"/>
    <property type="evidence" value="ECO:0007669"/>
    <property type="project" value="UniProtKB-SubCell"/>
</dbReference>
<dbReference type="Proteomes" id="UP000076722">
    <property type="component" value="Unassembled WGS sequence"/>
</dbReference>
<feature type="compositionally biased region" description="Low complexity" evidence="10">
    <location>
        <begin position="151"/>
        <end position="167"/>
    </location>
</feature>
<evidence type="ECO:0000256" key="3">
    <source>
        <dbReference type="ARBA" id="ARBA00008169"/>
    </source>
</evidence>
<evidence type="ECO:0000256" key="4">
    <source>
        <dbReference type="ARBA" id="ARBA00022485"/>
    </source>
</evidence>
<dbReference type="Gene3D" id="3.40.50.11000">
    <property type="entry name" value="Fe-S cluster assembly protein Dre2, N-terminal domain"/>
    <property type="match status" value="1"/>
</dbReference>
<keyword evidence="14" id="KW-1185">Reference proteome</keyword>
<dbReference type="PANTHER" id="PTHR13273">
    <property type="entry name" value="ANAMORSIN"/>
    <property type="match status" value="1"/>
</dbReference>
<proteinExistence type="inferred from homology"/>
<dbReference type="GO" id="GO:0051539">
    <property type="term" value="F:4 iron, 4 sulfur cluster binding"/>
    <property type="evidence" value="ECO:0007669"/>
    <property type="project" value="UniProtKB-KW"/>
</dbReference>
<dbReference type="AlphaFoldDB" id="A0A164ZJ19"/>
<comment type="cofactor">
    <cofactor evidence="1">
        <name>[4Fe-4S] cluster</name>
        <dbReference type="ChEBI" id="CHEBI:49883"/>
    </cofactor>
</comment>
<protein>
    <submittedName>
        <fullName evidence="13">DUF689-domain-containing protein</fullName>
    </submittedName>
</protein>
<feature type="non-terminal residue" evidence="13">
    <location>
        <position position="1"/>
    </location>
</feature>
<dbReference type="PANTHER" id="PTHR13273:SF14">
    <property type="entry name" value="ANAMORSIN"/>
    <property type="match status" value="1"/>
</dbReference>
<evidence type="ECO:0000256" key="5">
    <source>
        <dbReference type="ARBA" id="ARBA00022490"/>
    </source>
</evidence>
<sequence>MAPTAIYTPSSEADHFVAQAPSKGVALVVGSLATAQDGQYQTILASAEATRDVEKQMIDRILDGATNLPSARYSLIHIILSHHDYLDLSSRTSALLKLLFPALVPRGMLRFSNLPPNVSVSADLTLAGFGVLASAPEQGSLMAQRPAHDVGSSLSLKSSPLRLPKGSTDPDRKAAKKALWSLNSPSTPRIDAEKLLTEEDRRRPEACEPPAAGAPRRKKACKGCTCGLAEMEAEELQNSQVVFLDGAETGKTQVVPLSEKDRLVAAAAAAPKATSSCGSCYLGDAFRCSSCPYLGLPAFKPGEKVEISLDMDDI</sequence>
<evidence type="ECO:0000313" key="14">
    <source>
        <dbReference type="Proteomes" id="UP000076722"/>
    </source>
</evidence>
<evidence type="ECO:0000313" key="13">
    <source>
        <dbReference type="EMBL" id="KZS97768.1"/>
    </source>
</evidence>
<gene>
    <name evidence="13" type="ORF">SISNIDRAFT_546822</name>
</gene>
<keyword evidence="5" id="KW-0963">Cytoplasm</keyword>
<name>A0A164ZJ19_9AGAM</name>
<dbReference type="InterPro" id="IPR046408">
    <property type="entry name" value="CIAPIN1"/>
</dbReference>
<dbReference type="OrthoDB" id="311633at2759"/>
<keyword evidence="9" id="KW-0496">Mitochondrion</keyword>
<keyword evidence="4" id="KW-0004">4Fe-4S</keyword>
<comment type="similarity">
    <text evidence="3">Belongs to the anamorsin family.</text>
</comment>
<evidence type="ECO:0000256" key="7">
    <source>
        <dbReference type="ARBA" id="ARBA00023004"/>
    </source>
</evidence>
<dbReference type="InterPro" id="IPR007785">
    <property type="entry name" value="Anamorsin"/>
</dbReference>
<dbReference type="GO" id="GO:0046872">
    <property type="term" value="F:metal ion binding"/>
    <property type="evidence" value="ECO:0007669"/>
    <property type="project" value="UniProtKB-KW"/>
</dbReference>
<feature type="region of interest" description="Disordered" evidence="10">
    <location>
        <begin position="143"/>
        <end position="186"/>
    </location>
</feature>
<evidence type="ECO:0000256" key="8">
    <source>
        <dbReference type="ARBA" id="ARBA00023014"/>
    </source>
</evidence>
<evidence type="ECO:0000259" key="11">
    <source>
        <dbReference type="Pfam" id="PF05093"/>
    </source>
</evidence>
<dbReference type="GO" id="GO:0016226">
    <property type="term" value="P:iron-sulfur cluster assembly"/>
    <property type="evidence" value="ECO:0007669"/>
    <property type="project" value="InterPro"/>
</dbReference>
<reference evidence="13 14" key="1">
    <citation type="journal article" date="2016" name="Mol. Biol. Evol.">
        <title>Comparative Genomics of Early-Diverging Mushroom-Forming Fungi Provides Insights into the Origins of Lignocellulose Decay Capabilities.</title>
        <authorList>
            <person name="Nagy L.G."/>
            <person name="Riley R."/>
            <person name="Tritt A."/>
            <person name="Adam C."/>
            <person name="Daum C."/>
            <person name="Floudas D."/>
            <person name="Sun H."/>
            <person name="Yadav J.S."/>
            <person name="Pangilinan J."/>
            <person name="Larsson K.H."/>
            <person name="Matsuura K."/>
            <person name="Barry K."/>
            <person name="Labutti K."/>
            <person name="Kuo R."/>
            <person name="Ohm R.A."/>
            <person name="Bhattacharya S.S."/>
            <person name="Shirouzu T."/>
            <person name="Yoshinaga Y."/>
            <person name="Martin F.M."/>
            <person name="Grigoriev I.V."/>
            <person name="Hibbett D.S."/>
        </authorList>
    </citation>
    <scope>NUCLEOTIDE SEQUENCE [LARGE SCALE GENOMIC DNA]</scope>
    <source>
        <strain evidence="13 14">HHB9708</strain>
    </source>
</reference>
<keyword evidence="6" id="KW-0479">Metal-binding</keyword>
<keyword evidence="8" id="KW-0411">Iron-sulfur</keyword>
<accession>A0A164ZJ19</accession>
<dbReference type="InterPro" id="IPR031838">
    <property type="entry name" value="Dre2_N"/>
</dbReference>